<comment type="domain">
    <text evidence="3">The nitrogen atoms of the two glycine residues in the GGXR motif define the oxyanion hole, and stabilize the oxyanion that forms during the nucleophilic attack by the catalytic serine during substrate cleavage.</text>
</comment>
<dbReference type="InterPro" id="IPR033562">
    <property type="entry name" value="PLPL"/>
</dbReference>
<accession>A0AAD3DJH5</accession>
<dbReference type="GO" id="GO:0055088">
    <property type="term" value="P:lipid homeostasis"/>
    <property type="evidence" value="ECO:0007669"/>
    <property type="project" value="TreeGrafter"/>
</dbReference>
<evidence type="ECO:0000256" key="4">
    <source>
        <dbReference type="SAM" id="SignalP"/>
    </source>
</evidence>
<dbReference type="GO" id="GO:0004806">
    <property type="term" value="F:triacylglycerol lipase activity"/>
    <property type="evidence" value="ECO:0007669"/>
    <property type="project" value="TreeGrafter"/>
</dbReference>
<dbReference type="GO" id="GO:0016020">
    <property type="term" value="C:membrane"/>
    <property type="evidence" value="ECO:0007669"/>
    <property type="project" value="TreeGrafter"/>
</dbReference>
<name>A0AAD3DJH5_9CHLO</name>
<dbReference type="EMBL" id="BMAR01000002">
    <property type="protein sequence ID" value="GFR41882.1"/>
    <property type="molecule type" value="Genomic_DNA"/>
</dbReference>
<keyword evidence="3" id="KW-0378">Hydrolase</keyword>
<dbReference type="Proteomes" id="UP001054857">
    <property type="component" value="Unassembled WGS sequence"/>
</dbReference>
<keyword evidence="1 3" id="KW-0443">Lipid metabolism</keyword>
<sequence length="159" mass="17357">MRPNFSISWPGCGVMVFWQLGVLKGLAKHLETSRVPMLGSSSGALVTAMAACGVPSEHAVDEMVRLLSQEGLRHRRFGLVGILGDITRTWLDNCLPSDAGPRMSRGRTTVLLTRLPLLTTHHITAFESKQDVLDVVMASAHLPLLLDGRWWVCALGGMK</sequence>
<comment type="function">
    <text evidence="3">Lipolytic acyl hydrolase (LAH).</text>
</comment>
<dbReference type="InterPro" id="IPR002641">
    <property type="entry name" value="PNPLA_dom"/>
</dbReference>
<dbReference type="GO" id="GO:0019433">
    <property type="term" value="P:triglyceride catabolic process"/>
    <property type="evidence" value="ECO:0007669"/>
    <property type="project" value="TreeGrafter"/>
</dbReference>
<reference evidence="6 7" key="1">
    <citation type="journal article" date="2021" name="Sci. Rep.">
        <title>Genome sequencing of the multicellular alga Astrephomene provides insights into convergent evolution of germ-soma differentiation.</title>
        <authorList>
            <person name="Yamashita S."/>
            <person name="Yamamoto K."/>
            <person name="Matsuzaki R."/>
            <person name="Suzuki S."/>
            <person name="Yamaguchi H."/>
            <person name="Hirooka S."/>
            <person name="Minakuchi Y."/>
            <person name="Miyagishima S."/>
            <person name="Kawachi M."/>
            <person name="Toyoda A."/>
            <person name="Nozaki H."/>
        </authorList>
    </citation>
    <scope>NUCLEOTIDE SEQUENCE [LARGE SCALE GENOMIC DNA]</scope>
    <source>
        <strain evidence="6 7">NIES-4017</strain>
    </source>
</reference>
<proteinExistence type="inferred from homology"/>
<feature type="short sequence motif" description="GXSXG" evidence="2">
    <location>
        <begin position="39"/>
        <end position="43"/>
    </location>
</feature>
<feature type="signal peptide" evidence="4">
    <location>
        <begin position="1"/>
        <end position="27"/>
    </location>
</feature>
<keyword evidence="4" id="KW-0732">Signal</keyword>
<dbReference type="Pfam" id="PF01734">
    <property type="entry name" value="Patatin"/>
    <property type="match status" value="1"/>
</dbReference>
<evidence type="ECO:0000256" key="1">
    <source>
        <dbReference type="ARBA" id="ARBA00023098"/>
    </source>
</evidence>
<evidence type="ECO:0000313" key="7">
    <source>
        <dbReference type="Proteomes" id="UP001054857"/>
    </source>
</evidence>
<dbReference type="PANTHER" id="PTHR12406:SF45">
    <property type="entry name" value="PATATIN"/>
    <property type="match status" value="1"/>
</dbReference>
<feature type="chain" id="PRO_5042026841" description="Patatin" evidence="4">
    <location>
        <begin position="28"/>
        <end position="159"/>
    </location>
</feature>
<dbReference type="EC" id="3.1.1.-" evidence="3"/>
<keyword evidence="7" id="KW-1185">Reference proteome</keyword>
<organism evidence="6 7">
    <name type="scientific">Astrephomene gubernaculifera</name>
    <dbReference type="NCBI Taxonomy" id="47775"/>
    <lineage>
        <taxon>Eukaryota</taxon>
        <taxon>Viridiplantae</taxon>
        <taxon>Chlorophyta</taxon>
        <taxon>core chlorophytes</taxon>
        <taxon>Chlorophyceae</taxon>
        <taxon>CS clade</taxon>
        <taxon>Chlamydomonadales</taxon>
        <taxon>Astrephomenaceae</taxon>
        <taxon>Astrephomene</taxon>
    </lineage>
</organism>
<feature type="domain" description="PNPLA" evidence="5">
    <location>
        <begin position="7"/>
        <end position="159"/>
    </location>
</feature>
<gene>
    <name evidence="6" type="ORF">Agub_g2390</name>
</gene>
<comment type="caution">
    <text evidence="6">The sequence shown here is derived from an EMBL/GenBank/DDBJ whole genome shotgun (WGS) entry which is preliminary data.</text>
</comment>
<evidence type="ECO:0000259" key="5">
    <source>
        <dbReference type="PROSITE" id="PS51635"/>
    </source>
</evidence>
<keyword evidence="3" id="KW-0442">Lipid degradation</keyword>
<dbReference type="AlphaFoldDB" id="A0AAD3DJH5"/>
<dbReference type="SUPFAM" id="SSF52151">
    <property type="entry name" value="FabD/lysophospholipase-like"/>
    <property type="match status" value="1"/>
</dbReference>
<dbReference type="PANTHER" id="PTHR12406">
    <property type="entry name" value="CALCIUM-INDEPENDENT PHOSPHOLIPASE A2 IPLA2 -RELATED"/>
    <property type="match status" value="1"/>
</dbReference>
<dbReference type="GO" id="GO:0005811">
    <property type="term" value="C:lipid droplet"/>
    <property type="evidence" value="ECO:0007669"/>
    <property type="project" value="TreeGrafter"/>
</dbReference>
<dbReference type="InterPro" id="IPR016035">
    <property type="entry name" value="Acyl_Trfase/lysoPLipase"/>
</dbReference>
<evidence type="ECO:0000256" key="2">
    <source>
        <dbReference type="PROSITE-ProRule" id="PRU01161"/>
    </source>
</evidence>
<comment type="caution">
    <text evidence="2">Lacks conserved residue(s) required for the propagation of feature annotation.</text>
</comment>
<comment type="similarity">
    <text evidence="3">Belongs to the patatin family.</text>
</comment>
<evidence type="ECO:0000313" key="6">
    <source>
        <dbReference type="EMBL" id="GFR41882.1"/>
    </source>
</evidence>
<dbReference type="GO" id="GO:0005737">
    <property type="term" value="C:cytoplasm"/>
    <property type="evidence" value="ECO:0007669"/>
    <property type="project" value="TreeGrafter"/>
</dbReference>
<protein>
    <recommendedName>
        <fullName evidence="3">Patatin</fullName>
        <ecNumber evidence="3">3.1.1.-</ecNumber>
    </recommendedName>
</protein>
<dbReference type="PROSITE" id="PS51635">
    <property type="entry name" value="PNPLA"/>
    <property type="match status" value="1"/>
</dbReference>
<evidence type="ECO:0000256" key="3">
    <source>
        <dbReference type="RuleBase" id="RU361262"/>
    </source>
</evidence>